<keyword evidence="2" id="KW-1185">Reference proteome</keyword>
<name>A0A0W0YLI3_9GAMM</name>
<proteinExistence type="predicted"/>
<comment type="caution">
    <text evidence="1">The sequence shown here is derived from an EMBL/GenBank/DDBJ whole genome shotgun (WGS) entry which is preliminary data.</text>
</comment>
<dbReference type="EMBL" id="LNYU01000072">
    <property type="protein sequence ID" value="KTD57754.1"/>
    <property type="molecule type" value="Genomic_DNA"/>
</dbReference>
<evidence type="ECO:0000313" key="1">
    <source>
        <dbReference type="EMBL" id="KTD57754.1"/>
    </source>
</evidence>
<protein>
    <submittedName>
        <fullName evidence="1">Uncharacterized protein</fullName>
    </submittedName>
</protein>
<dbReference type="AlphaFoldDB" id="A0A0W0YLI3"/>
<dbReference type="Proteomes" id="UP000054703">
    <property type="component" value="Unassembled WGS sequence"/>
</dbReference>
<reference evidence="1 2" key="1">
    <citation type="submission" date="2015-11" db="EMBL/GenBank/DDBJ databases">
        <title>Genomic analysis of 38 Legionella species identifies large and diverse effector repertoires.</title>
        <authorList>
            <person name="Burstein D."/>
            <person name="Amaro F."/>
            <person name="Zusman T."/>
            <person name="Lifshitz Z."/>
            <person name="Cohen O."/>
            <person name="Gilbert J.A."/>
            <person name="Pupko T."/>
            <person name="Shuman H.A."/>
            <person name="Segal G."/>
        </authorList>
    </citation>
    <scope>NUCLEOTIDE SEQUENCE [LARGE SCALE GENOMIC DNA]</scope>
    <source>
        <strain evidence="1 2">SC-63-C7</strain>
    </source>
</reference>
<accession>A0A0W0YLI3</accession>
<gene>
    <name evidence="1" type="ORF">Lsan_2499</name>
</gene>
<evidence type="ECO:0000313" key="2">
    <source>
        <dbReference type="Proteomes" id="UP000054703"/>
    </source>
</evidence>
<organism evidence="1 2">
    <name type="scientific">Legionella santicrucis</name>
    <dbReference type="NCBI Taxonomy" id="45074"/>
    <lineage>
        <taxon>Bacteria</taxon>
        <taxon>Pseudomonadati</taxon>
        <taxon>Pseudomonadota</taxon>
        <taxon>Gammaproteobacteria</taxon>
        <taxon>Legionellales</taxon>
        <taxon>Legionellaceae</taxon>
        <taxon>Legionella</taxon>
    </lineage>
</organism>
<dbReference type="PATRIC" id="fig|45074.5.peg.2688"/>
<sequence length="51" mass="5974">MKLLLTLSEDYPLDLYVKQLRNGNRSLVISKNQRFFPGEMIHQNLRANIKG</sequence>
<feature type="non-terminal residue" evidence="1">
    <location>
        <position position="51"/>
    </location>
</feature>